<protein>
    <submittedName>
        <fullName evidence="3">Prepilin-type N-terminal cleavage/methylation domain-containing protein</fullName>
    </submittedName>
</protein>
<dbReference type="PANTHER" id="PTHR30093">
    <property type="entry name" value="GENERAL SECRETION PATHWAY PROTEIN G"/>
    <property type="match status" value="1"/>
</dbReference>
<proteinExistence type="predicted"/>
<dbReference type="EMBL" id="QEKH01000028">
    <property type="protein sequence ID" value="PVY38151.1"/>
    <property type="molecule type" value="Genomic_DNA"/>
</dbReference>
<feature type="domain" description="DUF1559" evidence="2">
    <location>
        <begin position="31"/>
        <end position="86"/>
    </location>
</feature>
<keyword evidence="1" id="KW-1133">Transmembrane helix</keyword>
<gene>
    <name evidence="3" type="ORF">C8D82_12851</name>
</gene>
<accession>A0A2U1AP90</accession>
<dbReference type="SUPFAM" id="SSF54523">
    <property type="entry name" value="Pili subunits"/>
    <property type="match status" value="1"/>
</dbReference>
<evidence type="ECO:0000259" key="2">
    <source>
        <dbReference type="Pfam" id="PF07596"/>
    </source>
</evidence>
<dbReference type="AlphaFoldDB" id="A0A2U1AP90"/>
<feature type="transmembrane region" description="Helical" evidence="1">
    <location>
        <begin position="6"/>
        <end position="29"/>
    </location>
</feature>
<dbReference type="Gene3D" id="3.30.700.10">
    <property type="entry name" value="Glycoprotein, Type 4 Pilin"/>
    <property type="match status" value="1"/>
</dbReference>
<reference evidence="3 4" key="1">
    <citation type="submission" date="2018-04" db="EMBL/GenBank/DDBJ databases">
        <title>Genomic Encyclopedia of Type Strains, Phase IV (KMG-IV): sequencing the most valuable type-strain genomes for metagenomic binning, comparative biology and taxonomic classification.</title>
        <authorList>
            <person name="Goeker M."/>
        </authorList>
    </citation>
    <scope>NUCLEOTIDE SEQUENCE [LARGE SCALE GENOMIC DNA]</scope>
    <source>
        <strain evidence="3 4">DSM 14823</strain>
    </source>
</reference>
<dbReference type="NCBIfam" id="TIGR02532">
    <property type="entry name" value="IV_pilin_GFxxxE"/>
    <property type="match status" value="1"/>
</dbReference>
<keyword evidence="1" id="KW-0472">Membrane</keyword>
<keyword evidence="4" id="KW-1185">Reference proteome</keyword>
<dbReference type="Proteomes" id="UP000245959">
    <property type="component" value="Unassembled WGS sequence"/>
</dbReference>
<dbReference type="GeneID" id="78296488"/>
<keyword evidence="1" id="KW-0812">Transmembrane</keyword>
<dbReference type="InterPro" id="IPR012902">
    <property type="entry name" value="N_methyl_site"/>
</dbReference>
<dbReference type="Pfam" id="PF07596">
    <property type="entry name" value="SBP_bac_10"/>
    <property type="match status" value="1"/>
</dbReference>
<evidence type="ECO:0000313" key="4">
    <source>
        <dbReference type="Proteomes" id="UP000245959"/>
    </source>
</evidence>
<comment type="caution">
    <text evidence="3">The sequence shown here is derived from an EMBL/GenBank/DDBJ whole genome shotgun (WGS) entry which is preliminary data.</text>
</comment>
<name>A0A2U1AP90_9BACT</name>
<dbReference type="OrthoDB" id="254023at2"/>
<dbReference type="InterPro" id="IPR011453">
    <property type="entry name" value="DUF1559"/>
</dbReference>
<sequence length="234" mass="26407">MKRRIFTLIELLIVIAIIAILAAMLLPALNKARDKAKSSACMNQLKQFGLGFTMFAQDHRDCLPNQNSANGRYAPGDGWQSKFGWIDSRLFIKGTNAEYAMLGASRLWLRGYITSSKMFFCPNDRLNTHAANWEAVVTGSAGSTPEKFNAENTNYRGSYYTRGIRDAWFLGGNPTQIESESKLNRLKSEHFLQLCRSHATEPTLPSSLKIYQFNVLRPDGSAHIEQNKKSQYGW</sequence>
<dbReference type="RefSeq" id="WP_116885204.1">
    <property type="nucleotide sequence ID" value="NZ_CABMMC010000033.1"/>
</dbReference>
<dbReference type="PANTHER" id="PTHR30093:SF2">
    <property type="entry name" value="TYPE II SECRETION SYSTEM PROTEIN H"/>
    <property type="match status" value="1"/>
</dbReference>
<evidence type="ECO:0000256" key="1">
    <source>
        <dbReference type="SAM" id="Phobius"/>
    </source>
</evidence>
<evidence type="ECO:0000313" key="3">
    <source>
        <dbReference type="EMBL" id="PVY38151.1"/>
    </source>
</evidence>
<organism evidence="3 4">
    <name type="scientific">Victivallis vadensis</name>
    <dbReference type="NCBI Taxonomy" id="172901"/>
    <lineage>
        <taxon>Bacteria</taxon>
        <taxon>Pseudomonadati</taxon>
        <taxon>Lentisphaerota</taxon>
        <taxon>Lentisphaeria</taxon>
        <taxon>Victivallales</taxon>
        <taxon>Victivallaceae</taxon>
        <taxon>Victivallis</taxon>
    </lineage>
</organism>
<dbReference type="InterPro" id="IPR045584">
    <property type="entry name" value="Pilin-like"/>
</dbReference>